<dbReference type="EMBL" id="BPVZ01000005">
    <property type="protein sequence ID" value="GKU91705.1"/>
    <property type="molecule type" value="Genomic_DNA"/>
</dbReference>
<organism evidence="1 2">
    <name type="scientific">Rubroshorea leprosula</name>
    <dbReference type="NCBI Taxonomy" id="152421"/>
    <lineage>
        <taxon>Eukaryota</taxon>
        <taxon>Viridiplantae</taxon>
        <taxon>Streptophyta</taxon>
        <taxon>Embryophyta</taxon>
        <taxon>Tracheophyta</taxon>
        <taxon>Spermatophyta</taxon>
        <taxon>Magnoliopsida</taxon>
        <taxon>eudicotyledons</taxon>
        <taxon>Gunneridae</taxon>
        <taxon>Pentapetalae</taxon>
        <taxon>rosids</taxon>
        <taxon>malvids</taxon>
        <taxon>Malvales</taxon>
        <taxon>Dipterocarpaceae</taxon>
        <taxon>Rubroshorea</taxon>
    </lineage>
</organism>
<keyword evidence="2" id="KW-1185">Reference proteome</keyword>
<evidence type="ECO:0000313" key="1">
    <source>
        <dbReference type="EMBL" id="GKU91705.1"/>
    </source>
</evidence>
<comment type="caution">
    <text evidence="1">The sequence shown here is derived from an EMBL/GenBank/DDBJ whole genome shotgun (WGS) entry which is preliminary data.</text>
</comment>
<evidence type="ECO:0000313" key="2">
    <source>
        <dbReference type="Proteomes" id="UP001054252"/>
    </source>
</evidence>
<dbReference type="Proteomes" id="UP001054252">
    <property type="component" value="Unassembled WGS sequence"/>
</dbReference>
<name>A0AAV5I318_9ROSI</name>
<proteinExistence type="predicted"/>
<accession>A0AAV5I318</accession>
<sequence>MVENLVIRFSVGCLVCGVHAVFRNFDGLYLEENDVVCYGLVRCSGSSS</sequence>
<dbReference type="AlphaFoldDB" id="A0AAV5I318"/>
<gene>
    <name evidence="1" type="ORF">SLEP1_g5536</name>
</gene>
<reference evidence="1 2" key="1">
    <citation type="journal article" date="2021" name="Commun. Biol.">
        <title>The genome of Shorea leprosula (Dipterocarpaceae) highlights the ecological relevance of drought in aseasonal tropical rainforests.</title>
        <authorList>
            <person name="Ng K.K.S."/>
            <person name="Kobayashi M.J."/>
            <person name="Fawcett J.A."/>
            <person name="Hatakeyama M."/>
            <person name="Paape T."/>
            <person name="Ng C.H."/>
            <person name="Ang C.C."/>
            <person name="Tnah L.H."/>
            <person name="Lee C.T."/>
            <person name="Nishiyama T."/>
            <person name="Sese J."/>
            <person name="O'Brien M.J."/>
            <person name="Copetti D."/>
            <person name="Mohd Noor M.I."/>
            <person name="Ong R.C."/>
            <person name="Putra M."/>
            <person name="Sireger I.Z."/>
            <person name="Indrioko S."/>
            <person name="Kosugi Y."/>
            <person name="Izuno A."/>
            <person name="Isagi Y."/>
            <person name="Lee S.L."/>
            <person name="Shimizu K.K."/>
        </authorList>
    </citation>
    <scope>NUCLEOTIDE SEQUENCE [LARGE SCALE GENOMIC DNA]</scope>
    <source>
        <strain evidence="1">214</strain>
    </source>
</reference>
<protein>
    <submittedName>
        <fullName evidence="1">Uncharacterized protein</fullName>
    </submittedName>
</protein>